<organism evidence="1">
    <name type="scientific">Siphoviridae sp. ct2vX3</name>
    <dbReference type="NCBI Taxonomy" id="2825318"/>
    <lineage>
        <taxon>Viruses</taxon>
        <taxon>Duplodnaviria</taxon>
        <taxon>Heunggongvirae</taxon>
        <taxon>Uroviricota</taxon>
        <taxon>Caudoviricetes</taxon>
    </lineage>
</organism>
<accession>A0A8S5PXU4</accession>
<sequence>MTPYFKVYEAFLARILEDEWQDWLIEEAEADWRQILEAALPWFKFPRVSLEHDENGFVDDLSNQEIQIIANYMKCEWLNRCLLTWENVKPLYQERDFS</sequence>
<evidence type="ECO:0000313" key="1">
    <source>
        <dbReference type="EMBL" id="DAE11706.1"/>
    </source>
</evidence>
<name>A0A8S5PXU4_9CAUD</name>
<proteinExistence type="predicted"/>
<dbReference type="EMBL" id="BK015535">
    <property type="protein sequence ID" value="DAE11706.1"/>
    <property type="molecule type" value="Genomic_DNA"/>
</dbReference>
<protein>
    <submittedName>
        <fullName evidence="1">Uncharacterized protein</fullName>
    </submittedName>
</protein>
<reference evidence="1" key="1">
    <citation type="journal article" date="2021" name="Proc. Natl. Acad. Sci. U.S.A.">
        <title>A Catalog of Tens of Thousands of Viruses from Human Metagenomes Reveals Hidden Associations with Chronic Diseases.</title>
        <authorList>
            <person name="Tisza M.J."/>
            <person name="Buck C.B."/>
        </authorList>
    </citation>
    <scope>NUCLEOTIDE SEQUENCE</scope>
    <source>
        <strain evidence="1">Ct2vX3</strain>
    </source>
</reference>